<dbReference type="InterPro" id="IPR016040">
    <property type="entry name" value="NAD(P)-bd_dom"/>
</dbReference>
<proteinExistence type="predicted"/>
<dbReference type="PANTHER" id="PTHR43000">
    <property type="entry name" value="DTDP-D-GLUCOSE 4,6-DEHYDRATASE-RELATED"/>
    <property type="match status" value="1"/>
</dbReference>
<dbReference type="SUPFAM" id="SSF51735">
    <property type="entry name" value="NAD(P)-binding Rossmann-fold domains"/>
    <property type="match status" value="1"/>
</dbReference>
<accession>A0A7V4KBI7</accession>
<gene>
    <name evidence="2" type="ORF">ENT78_01240</name>
</gene>
<name>A0A7V4KBI7_FERPE</name>
<evidence type="ECO:0000259" key="1">
    <source>
        <dbReference type="Pfam" id="PF16363"/>
    </source>
</evidence>
<dbReference type="GO" id="GO:0016831">
    <property type="term" value="F:carboxy-lyase activity"/>
    <property type="evidence" value="ECO:0007669"/>
    <property type="project" value="InterPro"/>
</dbReference>
<comment type="caution">
    <text evidence="2">The sequence shown here is derived from an EMBL/GenBank/DDBJ whole genome shotgun (WGS) entry which is preliminary data.</text>
</comment>
<dbReference type="Gene3D" id="3.90.25.10">
    <property type="entry name" value="UDP-galactose 4-epimerase, domain 1"/>
    <property type="match status" value="1"/>
</dbReference>
<dbReference type="Pfam" id="PF16363">
    <property type="entry name" value="GDP_Man_Dehyd"/>
    <property type="match status" value="1"/>
</dbReference>
<dbReference type="Gene3D" id="3.40.50.720">
    <property type="entry name" value="NAD(P)-binding Rossmann-like Domain"/>
    <property type="match status" value="1"/>
</dbReference>
<reference evidence="2" key="1">
    <citation type="journal article" date="2020" name="mSystems">
        <title>Genome- and Community-Level Interaction Insights into Carbon Utilization and Element Cycling Functions of Hydrothermarchaeota in Hydrothermal Sediment.</title>
        <authorList>
            <person name="Zhou Z."/>
            <person name="Liu Y."/>
            <person name="Xu W."/>
            <person name="Pan J."/>
            <person name="Luo Z.H."/>
            <person name="Li M."/>
        </authorList>
    </citation>
    <scope>NUCLEOTIDE SEQUENCE [LARGE SCALE GENOMIC DNA]</scope>
    <source>
        <strain evidence="2">SpSt-61</strain>
    </source>
</reference>
<dbReference type="InterPro" id="IPR045869">
    <property type="entry name" value="Arna-like_SDR_e"/>
</dbReference>
<dbReference type="NCBIfam" id="TIGR04180">
    <property type="entry name" value="EDH_00030"/>
    <property type="match status" value="1"/>
</dbReference>
<dbReference type="AlphaFoldDB" id="A0A7V4KBI7"/>
<organism evidence="2">
    <name type="scientific">Fervidobacterium pennivorans</name>
    <dbReference type="NCBI Taxonomy" id="93466"/>
    <lineage>
        <taxon>Bacteria</taxon>
        <taxon>Thermotogati</taxon>
        <taxon>Thermotogota</taxon>
        <taxon>Thermotogae</taxon>
        <taxon>Thermotogales</taxon>
        <taxon>Fervidobacteriaceae</taxon>
        <taxon>Fervidobacterium</taxon>
    </lineage>
</organism>
<protein>
    <submittedName>
        <fullName evidence="2">NAD-dependent epimerase/dehydratase family protein</fullName>
    </submittedName>
</protein>
<feature type="domain" description="NAD(P)-binding" evidence="1">
    <location>
        <begin position="4"/>
        <end position="305"/>
    </location>
</feature>
<dbReference type="InterPro" id="IPR036291">
    <property type="entry name" value="NAD(P)-bd_dom_sf"/>
</dbReference>
<dbReference type="CDD" id="cd05257">
    <property type="entry name" value="Arna_like_SDR_e"/>
    <property type="match status" value="1"/>
</dbReference>
<sequence length="323" mass="36599">MKVLVTGSEGFIGSHLVEALVEKGFKVKAFVRYNFKNDWGWLEKSKYLKYIEIYTGDIRDFDSVYDAIKGVDIVFHLAALISIPYSYISPLAYVKTNIEGTYNVLEASRKLGVQRVVHTSTSEVYGTAQYVPIDENHPYNPQSPYAASKAAADHLVLSYYRSFGLPVTIVRPFNTYGPRQSARAIIPTIISQLLSGKRQIRLGNLKPTRDLNYVKDTINGFLTVGLHEKTLGDVFNLGTGNEISVGDLAKLIMKLIGTEAEIIVDKERLRPEKSEVERLVANAEKARRLTGWEPKYTLEDGLKETIEWIKENLEYYKPDIYNF</sequence>
<dbReference type="InterPro" id="IPR026390">
    <property type="entry name" value="LegB-like"/>
</dbReference>
<evidence type="ECO:0000313" key="2">
    <source>
        <dbReference type="EMBL" id="HGU52150.1"/>
    </source>
</evidence>
<dbReference type="EMBL" id="DSZZ01000057">
    <property type="protein sequence ID" value="HGU52150.1"/>
    <property type="molecule type" value="Genomic_DNA"/>
</dbReference>